<proteinExistence type="predicted"/>
<organism evidence="1 2">
    <name type="scientific">Candidatus Venteria ishoeyi</name>
    <dbReference type="NCBI Taxonomy" id="1899563"/>
    <lineage>
        <taxon>Bacteria</taxon>
        <taxon>Pseudomonadati</taxon>
        <taxon>Pseudomonadota</taxon>
        <taxon>Gammaproteobacteria</taxon>
        <taxon>Thiotrichales</taxon>
        <taxon>Thiotrichaceae</taxon>
        <taxon>Venteria</taxon>
    </lineage>
</organism>
<protein>
    <submittedName>
        <fullName evidence="1">Yqey-like protein</fullName>
    </submittedName>
</protein>
<dbReference type="InterPro" id="IPR003789">
    <property type="entry name" value="Asn/Gln_tRNA_amidoTrase-B-like"/>
</dbReference>
<keyword evidence="2" id="KW-1185">Reference proteome</keyword>
<dbReference type="EMBL" id="FMSV02000556">
    <property type="protein sequence ID" value="SEH08692.1"/>
    <property type="molecule type" value="Genomic_DNA"/>
</dbReference>
<dbReference type="PANTHER" id="PTHR28055:SF1">
    <property type="entry name" value="ALTERED INHERITANCE OF MITOCHONDRIA PROTEIN 41, MITOCHONDRIAL"/>
    <property type="match status" value="1"/>
</dbReference>
<dbReference type="PANTHER" id="PTHR28055">
    <property type="entry name" value="ALTERED INHERITANCE OF MITOCHONDRIA PROTEIN 41, MITOCHONDRIAL"/>
    <property type="match status" value="1"/>
</dbReference>
<dbReference type="InterPro" id="IPR023168">
    <property type="entry name" value="GatB_Yqey_C_2"/>
</dbReference>
<evidence type="ECO:0000313" key="2">
    <source>
        <dbReference type="Proteomes" id="UP000236724"/>
    </source>
</evidence>
<accession>A0A1H6FF48</accession>
<name>A0A1H6FF48_9GAMM</name>
<reference evidence="1 2" key="1">
    <citation type="submission" date="2016-10" db="EMBL/GenBank/DDBJ databases">
        <authorList>
            <person name="de Groot N.N."/>
        </authorList>
    </citation>
    <scope>NUCLEOTIDE SEQUENCE [LARGE SCALE GENOMIC DNA]</scope>
    <source>
        <strain evidence="1">MBHS1</strain>
    </source>
</reference>
<dbReference type="OrthoDB" id="9788127at2"/>
<dbReference type="Proteomes" id="UP000236724">
    <property type="component" value="Unassembled WGS sequence"/>
</dbReference>
<dbReference type="Gene3D" id="1.10.1510.10">
    <property type="entry name" value="Uncharacterised protein YqeY/AIM41 PF09424, N-terminal domain"/>
    <property type="match status" value="1"/>
</dbReference>
<dbReference type="InterPro" id="IPR019004">
    <property type="entry name" value="YqeY/Aim41"/>
</dbReference>
<gene>
    <name evidence="1" type="ORF">MBHS_04584</name>
</gene>
<dbReference type="Pfam" id="PF09424">
    <property type="entry name" value="YqeY"/>
    <property type="match status" value="1"/>
</dbReference>
<dbReference type="RefSeq" id="WP_103922210.1">
    <property type="nucleotide sequence ID" value="NZ_FMSV02000556.1"/>
</dbReference>
<sequence>MTTLKAQITDDMKTAMKAKDKPRLSTIRLLQAAIKQREVDERIELDDTQIIIVLDKMVKQRKDSIEQYEKAGRQELADQEQFEIDILKTYLPQQLSAAEIEQLIGDAIAQTGASGMRDMGKVMGLLKPQLQGRADMGAVSGLIKQKLS</sequence>
<dbReference type="GO" id="GO:0016884">
    <property type="term" value="F:carbon-nitrogen ligase activity, with glutamine as amido-N-donor"/>
    <property type="evidence" value="ECO:0007669"/>
    <property type="project" value="InterPro"/>
</dbReference>
<dbReference type="InterPro" id="IPR042184">
    <property type="entry name" value="YqeY/Aim41_N"/>
</dbReference>
<evidence type="ECO:0000313" key="1">
    <source>
        <dbReference type="EMBL" id="SEH08692.1"/>
    </source>
</evidence>
<dbReference type="AlphaFoldDB" id="A0A1H6FF48"/>
<dbReference type="Gene3D" id="1.10.10.410">
    <property type="match status" value="1"/>
</dbReference>
<dbReference type="SUPFAM" id="SSF89095">
    <property type="entry name" value="GatB/YqeY motif"/>
    <property type="match status" value="1"/>
</dbReference>